<evidence type="ECO:0000313" key="1">
    <source>
        <dbReference type="EMBL" id="KAK3304293.1"/>
    </source>
</evidence>
<dbReference type="RefSeq" id="XP_062720073.1">
    <property type="nucleotide sequence ID" value="XM_062863007.1"/>
</dbReference>
<evidence type="ECO:0000313" key="2">
    <source>
        <dbReference type="Proteomes" id="UP001273166"/>
    </source>
</evidence>
<reference evidence="1" key="1">
    <citation type="journal article" date="2023" name="Mol. Phylogenet. Evol.">
        <title>Genome-scale phylogeny and comparative genomics of the fungal order Sordariales.</title>
        <authorList>
            <person name="Hensen N."/>
            <person name="Bonometti L."/>
            <person name="Westerberg I."/>
            <person name="Brannstrom I.O."/>
            <person name="Guillou S."/>
            <person name="Cros-Aarteil S."/>
            <person name="Calhoun S."/>
            <person name="Haridas S."/>
            <person name="Kuo A."/>
            <person name="Mondo S."/>
            <person name="Pangilinan J."/>
            <person name="Riley R."/>
            <person name="LaButti K."/>
            <person name="Andreopoulos B."/>
            <person name="Lipzen A."/>
            <person name="Chen C."/>
            <person name="Yan M."/>
            <person name="Daum C."/>
            <person name="Ng V."/>
            <person name="Clum A."/>
            <person name="Steindorff A."/>
            <person name="Ohm R.A."/>
            <person name="Martin F."/>
            <person name="Silar P."/>
            <person name="Natvig D.O."/>
            <person name="Lalanne C."/>
            <person name="Gautier V."/>
            <person name="Ament-Velasquez S.L."/>
            <person name="Kruys A."/>
            <person name="Hutchinson M.I."/>
            <person name="Powell A.J."/>
            <person name="Barry K."/>
            <person name="Miller A.N."/>
            <person name="Grigoriev I.V."/>
            <person name="Debuchy R."/>
            <person name="Gladieux P."/>
            <person name="Hiltunen Thoren M."/>
            <person name="Johannesson H."/>
        </authorList>
    </citation>
    <scope>NUCLEOTIDE SEQUENCE</scope>
    <source>
        <strain evidence="1">CBS 333.67</strain>
    </source>
</reference>
<proteinExistence type="predicted"/>
<dbReference type="AlphaFoldDB" id="A0AAJ0M0F1"/>
<accession>A0AAJ0M0F1</accession>
<protein>
    <recommendedName>
        <fullName evidence="3">F-box domain-containing protein</fullName>
    </recommendedName>
</protein>
<comment type="caution">
    <text evidence="1">The sequence shown here is derived from an EMBL/GenBank/DDBJ whole genome shotgun (WGS) entry which is preliminary data.</text>
</comment>
<reference evidence="1" key="2">
    <citation type="submission" date="2023-06" db="EMBL/GenBank/DDBJ databases">
        <authorList>
            <consortium name="Lawrence Berkeley National Laboratory"/>
            <person name="Mondo S.J."/>
            <person name="Hensen N."/>
            <person name="Bonometti L."/>
            <person name="Westerberg I."/>
            <person name="Brannstrom I.O."/>
            <person name="Guillou S."/>
            <person name="Cros-Aarteil S."/>
            <person name="Calhoun S."/>
            <person name="Haridas S."/>
            <person name="Kuo A."/>
            <person name="Pangilinan J."/>
            <person name="Riley R."/>
            <person name="Labutti K."/>
            <person name="Andreopoulos B."/>
            <person name="Lipzen A."/>
            <person name="Chen C."/>
            <person name="Yanf M."/>
            <person name="Daum C."/>
            <person name="Ng V."/>
            <person name="Clum A."/>
            <person name="Steindorff A."/>
            <person name="Ohm R."/>
            <person name="Martin F."/>
            <person name="Silar P."/>
            <person name="Natvig D."/>
            <person name="Lalanne C."/>
            <person name="Gautier V."/>
            <person name="Ament-Velasquez S.L."/>
            <person name="Kruys A."/>
            <person name="Hutchinson M.I."/>
            <person name="Powell A.J."/>
            <person name="Barry K."/>
            <person name="Miller A.N."/>
            <person name="Grigoriev I.V."/>
            <person name="Debuchy R."/>
            <person name="Gladieux P."/>
            <person name="Thoren M.H."/>
            <person name="Johannesson H."/>
        </authorList>
    </citation>
    <scope>NUCLEOTIDE SEQUENCE</scope>
    <source>
        <strain evidence="1">CBS 333.67</strain>
    </source>
</reference>
<sequence>MYGVGLVPDSGFQDHGNRPETIHDLLGLVSNCLGFPSDMEGSPASPLDYLPVDIQQQLLRQFLLDWPAAISSRDWSRIFSDSARNKRRSPLENLPAEIRREVLLLLDFRELLALVNASPVFHEQYLADHKSVMCSWLQRALGDAAIEARAVHQAGIVGSLDPDSPEWPDVLRRFLDTYRARSSRVQSDRVIPFAALPKHEVKYLIFFHLNVILPLSRRFTSWASMNLAKMAKTEYYAPLLSRAEETRVVRALYRFQLCCCLFGRATCGDDEGSDWGNRVPLSMTGFFDTMEPWEIEEVACICDWIMEEYEYVFRAIQWDVHPDNPRFKDQGGTNTSDGSFDLENEEHRSDLLVGTLACGLEPLEKVLFRTQTHDDLVATMQTYVGDNGSFDPVCCWWKEPQQAKREAEISSGQRLQQRPRDHSPVQWSDDVVKVESGSPNFAWTFLWNNTYSNLYGEFIPNNLTHWGYVMWDFSRLVRMGAMSVLDRKWLELHRGGDPRGHPGVPPL</sequence>
<dbReference type="Proteomes" id="UP001273166">
    <property type="component" value="Unassembled WGS sequence"/>
</dbReference>
<organism evidence="1 2">
    <name type="scientific">Chaetomium strumarium</name>
    <dbReference type="NCBI Taxonomy" id="1170767"/>
    <lineage>
        <taxon>Eukaryota</taxon>
        <taxon>Fungi</taxon>
        <taxon>Dikarya</taxon>
        <taxon>Ascomycota</taxon>
        <taxon>Pezizomycotina</taxon>
        <taxon>Sordariomycetes</taxon>
        <taxon>Sordariomycetidae</taxon>
        <taxon>Sordariales</taxon>
        <taxon>Chaetomiaceae</taxon>
        <taxon>Chaetomium</taxon>
    </lineage>
</organism>
<dbReference type="EMBL" id="JAUDZG010000005">
    <property type="protein sequence ID" value="KAK3304293.1"/>
    <property type="molecule type" value="Genomic_DNA"/>
</dbReference>
<dbReference type="GeneID" id="87881836"/>
<keyword evidence="2" id="KW-1185">Reference proteome</keyword>
<name>A0AAJ0M0F1_9PEZI</name>
<gene>
    <name evidence="1" type="ORF">B0T15DRAFT_235219</name>
</gene>
<evidence type="ECO:0008006" key="3">
    <source>
        <dbReference type="Google" id="ProtNLM"/>
    </source>
</evidence>